<dbReference type="Proteomes" id="UP000263517">
    <property type="component" value="Unassembled WGS sequence"/>
</dbReference>
<organism evidence="1 2">
    <name type="scientific">Alteromonas australica</name>
    <dbReference type="NCBI Taxonomy" id="589873"/>
    <lineage>
        <taxon>Bacteria</taxon>
        <taxon>Pseudomonadati</taxon>
        <taxon>Pseudomonadota</taxon>
        <taxon>Gammaproteobacteria</taxon>
        <taxon>Alteromonadales</taxon>
        <taxon>Alteromonadaceae</taxon>
        <taxon>Alteromonas/Salinimonas group</taxon>
        <taxon>Alteromonas</taxon>
    </lineage>
</organism>
<dbReference type="AlphaFoldDB" id="A0A350P9I5"/>
<protein>
    <submittedName>
        <fullName evidence="1">Uncharacterized protein</fullName>
    </submittedName>
</protein>
<gene>
    <name evidence="1" type="ORF">DCW74_19720</name>
</gene>
<evidence type="ECO:0000313" key="1">
    <source>
        <dbReference type="EMBL" id="HAW77952.1"/>
    </source>
</evidence>
<sequence>MKTCLVTIEAEFNDRIQAGLSALESLWTSDHGLAVRPGGRWCYKSKDYIQATLEVDFGRYDAEGDNYICNLLNCCPGDIIATYFED</sequence>
<dbReference type="EMBL" id="DNAN01000690">
    <property type="protein sequence ID" value="HAW77952.1"/>
    <property type="molecule type" value="Genomic_DNA"/>
</dbReference>
<comment type="caution">
    <text evidence="1">The sequence shown here is derived from an EMBL/GenBank/DDBJ whole genome shotgun (WGS) entry which is preliminary data.</text>
</comment>
<accession>A0A350P9I5</accession>
<reference evidence="1 2" key="1">
    <citation type="journal article" date="2018" name="Nat. Biotechnol.">
        <title>A standardized bacterial taxonomy based on genome phylogeny substantially revises the tree of life.</title>
        <authorList>
            <person name="Parks D.H."/>
            <person name="Chuvochina M."/>
            <person name="Waite D.W."/>
            <person name="Rinke C."/>
            <person name="Skarshewski A."/>
            <person name="Chaumeil P.A."/>
            <person name="Hugenholtz P."/>
        </authorList>
    </citation>
    <scope>NUCLEOTIDE SEQUENCE [LARGE SCALE GENOMIC DNA]</scope>
    <source>
        <strain evidence="1">UBA11978</strain>
    </source>
</reference>
<name>A0A350P9I5_9ALTE</name>
<evidence type="ECO:0000313" key="2">
    <source>
        <dbReference type="Proteomes" id="UP000263517"/>
    </source>
</evidence>
<proteinExistence type="predicted"/>